<sequence>MAEKEGAAVPPQAKSSWSSFLKSIASFNGDLSTMTAPAFILSTKSLTEFSSYWTEHPSIFVAPAAEQDPAKRAMLVLKWFLSTLKQQYASRSEKLGSEKKPLNPFLGELFLGKWEDEAGTTQLVSEQVSHHPPVTAYGIWNDKHGVRLEGYNAQKASFKTTINVKQIGHAMLHLDGFNESYLITLPSLHIEGLITGSPYVELNSSTYIQSSSGYTARIDYSGKGWVSGKKNTFSAILYPEGKEKEVIYKADGQWNDSFQIKDAKTKAVVDTFDHKSTKTTPLIVAEIEDQDDFETRRAWKKVSDAINSGNMELTSAEKSIIENRQREMRQEEKAEGREWERKFFSRTKEFPLFEQLAKKIGESVNDDQTNGVWCFDKQKAETAKPPYHPSVVPPIYERK</sequence>
<accession>A0A9Q9DPW5</accession>
<dbReference type="Pfam" id="PF01237">
    <property type="entry name" value="Oxysterol_BP"/>
    <property type="match status" value="1"/>
</dbReference>
<gene>
    <name evidence="3" type="ORF">yc1106_01338</name>
</gene>
<dbReference type="Gene3D" id="6.10.250.1430">
    <property type="match status" value="1"/>
</dbReference>
<dbReference type="VEuPathDB" id="FungiDB:yc1106_01338"/>
<dbReference type="PROSITE" id="PS01013">
    <property type="entry name" value="OSBP"/>
    <property type="match status" value="1"/>
</dbReference>
<dbReference type="FunFam" id="2.40.160.120:FF:000010">
    <property type="entry name" value="Oxysterol-binding protein homolog 4"/>
    <property type="match status" value="1"/>
</dbReference>
<dbReference type="OrthoDB" id="14833at2759"/>
<dbReference type="PANTHER" id="PTHR10972:SF184">
    <property type="entry name" value="OXYSTEROL-BINDING PROTEIN HOMOLOG 4-RELATED"/>
    <property type="match status" value="1"/>
</dbReference>
<evidence type="ECO:0000256" key="2">
    <source>
        <dbReference type="RuleBase" id="RU003844"/>
    </source>
</evidence>
<evidence type="ECO:0000313" key="3">
    <source>
        <dbReference type="EMBL" id="USP74064.1"/>
    </source>
</evidence>
<dbReference type="EMBL" id="CP089274">
    <property type="protein sequence ID" value="USP74064.1"/>
    <property type="molecule type" value="Genomic_DNA"/>
</dbReference>
<dbReference type="SUPFAM" id="SSF144000">
    <property type="entry name" value="Oxysterol-binding protein-like"/>
    <property type="match status" value="1"/>
</dbReference>
<dbReference type="GO" id="GO:0120009">
    <property type="term" value="P:intermembrane lipid transfer"/>
    <property type="evidence" value="ECO:0007669"/>
    <property type="project" value="UniProtKB-ARBA"/>
</dbReference>
<proteinExistence type="inferred from homology"/>
<dbReference type="Proteomes" id="UP001056012">
    <property type="component" value="Chromosome 1"/>
</dbReference>
<dbReference type="GO" id="GO:0005829">
    <property type="term" value="C:cytosol"/>
    <property type="evidence" value="ECO:0007669"/>
    <property type="project" value="TreeGrafter"/>
</dbReference>
<keyword evidence="4" id="KW-1185">Reference proteome</keyword>
<dbReference type="AlphaFoldDB" id="A0A9Q9DPW5"/>
<evidence type="ECO:0000313" key="4">
    <source>
        <dbReference type="Proteomes" id="UP001056012"/>
    </source>
</evidence>
<dbReference type="GO" id="GO:0008142">
    <property type="term" value="F:oxysterol binding"/>
    <property type="evidence" value="ECO:0007669"/>
    <property type="project" value="TreeGrafter"/>
</dbReference>
<evidence type="ECO:0000256" key="1">
    <source>
        <dbReference type="ARBA" id="ARBA00008842"/>
    </source>
</evidence>
<name>A0A9Q9DPW5_CURCL</name>
<reference evidence="3" key="1">
    <citation type="submission" date="2021-12" db="EMBL/GenBank/DDBJ databases">
        <title>Curvularia clavata genome.</title>
        <authorList>
            <person name="Cao Y."/>
        </authorList>
    </citation>
    <scope>NUCLEOTIDE SEQUENCE</scope>
    <source>
        <strain evidence="3">Yc1106</strain>
    </source>
</reference>
<dbReference type="GO" id="GO:0016020">
    <property type="term" value="C:membrane"/>
    <property type="evidence" value="ECO:0007669"/>
    <property type="project" value="TreeGrafter"/>
</dbReference>
<evidence type="ECO:0008006" key="5">
    <source>
        <dbReference type="Google" id="ProtNLM"/>
    </source>
</evidence>
<dbReference type="InterPro" id="IPR000648">
    <property type="entry name" value="Oxysterol-bd"/>
</dbReference>
<protein>
    <recommendedName>
        <fullName evidence="5">Oxysterol-binding protein</fullName>
    </recommendedName>
</protein>
<organism evidence="3 4">
    <name type="scientific">Curvularia clavata</name>
    <dbReference type="NCBI Taxonomy" id="95742"/>
    <lineage>
        <taxon>Eukaryota</taxon>
        <taxon>Fungi</taxon>
        <taxon>Dikarya</taxon>
        <taxon>Ascomycota</taxon>
        <taxon>Pezizomycotina</taxon>
        <taxon>Dothideomycetes</taxon>
        <taxon>Pleosporomycetidae</taxon>
        <taxon>Pleosporales</taxon>
        <taxon>Pleosporineae</taxon>
        <taxon>Pleosporaceae</taxon>
        <taxon>Curvularia</taxon>
    </lineage>
</organism>
<dbReference type="Gene3D" id="3.30.70.3490">
    <property type="match status" value="1"/>
</dbReference>
<comment type="similarity">
    <text evidence="1 2">Belongs to the OSBP family.</text>
</comment>
<dbReference type="FunFam" id="1.10.287.2720:FF:000003">
    <property type="entry name" value="Oxysterol binding protein"/>
    <property type="match status" value="1"/>
</dbReference>
<dbReference type="Gene3D" id="2.40.160.120">
    <property type="match status" value="1"/>
</dbReference>
<dbReference type="InterPro" id="IPR037239">
    <property type="entry name" value="OSBP_sf"/>
</dbReference>
<dbReference type="Gene3D" id="1.10.287.2720">
    <property type="match status" value="1"/>
</dbReference>
<dbReference type="PANTHER" id="PTHR10972">
    <property type="entry name" value="OXYSTEROL-BINDING PROTEIN-RELATED"/>
    <property type="match status" value="1"/>
</dbReference>
<dbReference type="InterPro" id="IPR018494">
    <property type="entry name" value="Oxysterol-bd_CS"/>
</dbReference>